<name>A0AAF0TYZ0_SOLVR</name>
<sequence>MKGNGNRGNRAQSSLAAPVDKVSPREAISGTGGGAKHLYASTSRQEQENSPDVVTANQNNQQVPVPANINGGSTAARVQDFVQVNLAEFLGSKVCEDPQNFIDELKKILGWKDNRGADAALVTWDYFIGDFLDRYAPHMVADSRAQMSKFLFEYHKGRASGSKSKGSACPKCGKNHPGKCLAGKEGSFGCGQSGHRLKDCPSAKRGKKVTTIGLSLCHDPGVPPRRNKAYKTRRGLIQAT</sequence>
<gene>
    <name evidence="2" type="ORF">MTR67_025825</name>
</gene>
<evidence type="ECO:0000313" key="2">
    <source>
        <dbReference type="EMBL" id="WMV32440.1"/>
    </source>
</evidence>
<dbReference type="AlphaFoldDB" id="A0AAF0TYZ0"/>
<dbReference type="EMBL" id="CP133617">
    <property type="protein sequence ID" value="WMV32440.1"/>
    <property type="molecule type" value="Genomic_DNA"/>
</dbReference>
<evidence type="ECO:0000256" key="1">
    <source>
        <dbReference type="SAM" id="MobiDB-lite"/>
    </source>
</evidence>
<organism evidence="2 3">
    <name type="scientific">Solanum verrucosum</name>
    <dbReference type="NCBI Taxonomy" id="315347"/>
    <lineage>
        <taxon>Eukaryota</taxon>
        <taxon>Viridiplantae</taxon>
        <taxon>Streptophyta</taxon>
        <taxon>Embryophyta</taxon>
        <taxon>Tracheophyta</taxon>
        <taxon>Spermatophyta</taxon>
        <taxon>Magnoliopsida</taxon>
        <taxon>eudicotyledons</taxon>
        <taxon>Gunneridae</taxon>
        <taxon>Pentapetalae</taxon>
        <taxon>asterids</taxon>
        <taxon>lamiids</taxon>
        <taxon>Solanales</taxon>
        <taxon>Solanaceae</taxon>
        <taxon>Solanoideae</taxon>
        <taxon>Solaneae</taxon>
        <taxon>Solanum</taxon>
    </lineage>
</organism>
<reference evidence="2" key="1">
    <citation type="submission" date="2023-08" db="EMBL/GenBank/DDBJ databases">
        <title>A de novo genome assembly of Solanum verrucosum Schlechtendal, a Mexican diploid species geographically isolated from the other diploid A-genome species in potato relatives.</title>
        <authorList>
            <person name="Hosaka K."/>
        </authorList>
    </citation>
    <scope>NUCLEOTIDE SEQUENCE</scope>
    <source>
        <tissue evidence="2">Young leaves</tissue>
    </source>
</reference>
<accession>A0AAF0TYZ0</accession>
<keyword evidence="3" id="KW-1185">Reference proteome</keyword>
<evidence type="ECO:0000313" key="3">
    <source>
        <dbReference type="Proteomes" id="UP001234989"/>
    </source>
</evidence>
<proteinExistence type="predicted"/>
<feature type="compositionally biased region" description="Polar residues" evidence="1">
    <location>
        <begin position="40"/>
        <end position="52"/>
    </location>
</feature>
<protein>
    <recommendedName>
        <fullName evidence="4">CCHC-type domain-containing protein</fullName>
    </recommendedName>
</protein>
<dbReference type="Proteomes" id="UP001234989">
    <property type="component" value="Chromosome 6"/>
</dbReference>
<evidence type="ECO:0008006" key="4">
    <source>
        <dbReference type="Google" id="ProtNLM"/>
    </source>
</evidence>
<feature type="region of interest" description="Disordered" evidence="1">
    <location>
        <begin position="1"/>
        <end position="53"/>
    </location>
</feature>